<proteinExistence type="predicted"/>
<feature type="compositionally biased region" description="Low complexity" evidence="1">
    <location>
        <begin position="1"/>
        <end position="10"/>
    </location>
</feature>
<dbReference type="STRING" id="1296120.A0A1B9GVK8"/>
<dbReference type="InterPro" id="IPR016024">
    <property type="entry name" value="ARM-type_fold"/>
</dbReference>
<dbReference type="GO" id="GO:0006606">
    <property type="term" value="P:protein import into nucleus"/>
    <property type="evidence" value="ECO:0007669"/>
    <property type="project" value="TreeGrafter"/>
</dbReference>
<dbReference type="InterPro" id="IPR057941">
    <property type="entry name" value="TPR_TNPO3_IPO13_2nd"/>
</dbReference>
<dbReference type="Pfam" id="PF03810">
    <property type="entry name" value="IBN_N"/>
    <property type="match status" value="1"/>
</dbReference>
<dbReference type="GO" id="GO:0031267">
    <property type="term" value="F:small GTPase binding"/>
    <property type="evidence" value="ECO:0007669"/>
    <property type="project" value="InterPro"/>
</dbReference>
<dbReference type="AlphaFoldDB" id="A0A1B9GVK8"/>
<feature type="region of interest" description="Disordered" evidence="1">
    <location>
        <begin position="1"/>
        <end position="20"/>
    </location>
</feature>
<protein>
    <submittedName>
        <fullName evidence="3">Transportin-3</fullName>
    </submittedName>
</protein>
<keyword evidence="4" id="KW-1185">Reference proteome</keyword>
<dbReference type="OrthoDB" id="435593at2759"/>
<name>A0A1B9GVK8_9TREE</name>
<dbReference type="PANTHER" id="PTHR12363:SF53">
    <property type="entry name" value="MRNA TRANSPORT REGULATOR MTR10"/>
    <property type="match status" value="1"/>
</dbReference>
<dbReference type="Pfam" id="PF24140">
    <property type="entry name" value="TPR_TNPO3_IPO13_3rd"/>
    <property type="match status" value="1"/>
</dbReference>
<dbReference type="Proteomes" id="UP000092666">
    <property type="component" value="Unassembled WGS sequence"/>
</dbReference>
<gene>
    <name evidence="3" type="ORF">I316_03118</name>
</gene>
<reference evidence="4" key="2">
    <citation type="submission" date="2013-12" db="EMBL/GenBank/DDBJ databases">
        <title>Evolution of pathogenesis and genome organization in the Tremellales.</title>
        <authorList>
            <person name="Cuomo C."/>
            <person name="Litvintseva A."/>
            <person name="Heitman J."/>
            <person name="Chen Y."/>
            <person name="Sun S."/>
            <person name="Springer D."/>
            <person name="Dromer F."/>
            <person name="Young S."/>
            <person name="Zeng Q."/>
            <person name="Chapman S."/>
            <person name="Gujja S."/>
            <person name="Saif S."/>
            <person name="Birren B."/>
        </authorList>
    </citation>
    <scope>NUCLEOTIDE SEQUENCE [LARGE SCALE GENOMIC DNA]</scope>
    <source>
        <strain evidence="4">BCC8398</strain>
    </source>
</reference>
<dbReference type="SUPFAM" id="SSF48371">
    <property type="entry name" value="ARM repeat"/>
    <property type="match status" value="1"/>
</dbReference>
<dbReference type="GO" id="GO:0005737">
    <property type="term" value="C:cytoplasm"/>
    <property type="evidence" value="ECO:0007669"/>
    <property type="project" value="TreeGrafter"/>
</dbReference>
<dbReference type="Pfam" id="PF24138">
    <property type="entry name" value="TPR_TNPO3_IPO13_2nd"/>
    <property type="match status" value="1"/>
</dbReference>
<organism evidence="3 4">
    <name type="scientific">Kwoniella heveanensis BCC8398</name>
    <dbReference type="NCBI Taxonomy" id="1296120"/>
    <lineage>
        <taxon>Eukaryota</taxon>
        <taxon>Fungi</taxon>
        <taxon>Dikarya</taxon>
        <taxon>Basidiomycota</taxon>
        <taxon>Agaricomycotina</taxon>
        <taxon>Tremellomycetes</taxon>
        <taxon>Tremellales</taxon>
        <taxon>Cryptococcaceae</taxon>
        <taxon>Kwoniella</taxon>
    </lineage>
</organism>
<evidence type="ECO:0000313" key="3">
    <source>
        <dbReference type="EMBL" id="OCF35078.1"/>
    </source>
</evidence>
<dbReference type="PANTHER" id="PTHR12363">
    <property type="entry name" value="TRANSPORTIN 3 AND IMPORTIN 13"/>
    <property type="match status" value="1"/>
</dbReference>
<dbReference type="InterPro" id="IPR057942">
    <property type="entry name" value="TPR_TNPO3_IPO13_3rd"/>
</dbReference>
<dbReference type="InterPro" id="IPR001494">
    <property type="entry name" value="Importin-beta_N"/>
</dbReference>
<evidence type="ECO:0000256" key="1">
    <source>
        <dbReference type="SAM" id="MobiDB-lite"/>
    </source>
</evidence>
<evidence type="ECO:0000259" key="2">
    <source>
        <dbReference type="PROSITE" id="PS50166"/>
    </source>
</evidence>
<dbReference type="PROSITE" id="PS50166">
    <property type="entry name" value="IMPORTIN_B_NT"/>
    <property type="match status" value="1"/>
</dbReference>
<evidence type="ECO:0000313" key="4">
    <source>
        <dbReference type="Proteomes" id="UP000092666"/>
    </source>
</evidence>
<dbReference type="InterPro" id="IPR013598">
    <property type="entry name" value="Exportin-1/Importin-b-like"/>
</dbReference>
<accession>A0A1B9GVK8</accession>
<dbReference type="Pfam" id="PF08389">
    <property type="entry name" value="Xpo1"/>
    <property type="match status" value="1"/>
</dbReference>
<dbReference type="InterPro" id="IPR011989">
    <property type="entry name" value="ARM-like"/>
</dbReference>
<dbReference type="EMBL" id="KI669500">
    <property type="protein sequence ID" value="OCF35078.1"/>
    <property type="molecule type" value="Genomic_DNA"/>
</dbReference>
<feature type="domain" description="Importin N-terminal" evidence="2">
    <location>
        <begin position="42"/>
        <end position="109"/>
    </location>
</feature>
<dbReference type="Gene3D" id="1.25.10.10">
    <property type="entry name" value="Leucine-rich Repeat Variant"/>
    <property type="match status" value="1"/>
</dbReference>
<dbReference type="InterPro" id="IPR051345">
    <property type="entry name" value="Importin_beta-like_NTR"/>
</dbReference>
<reference evidence="3 4" key="1">
    <citation type="submission" date="2013-07" db="EMBL/GenBank/DDBJ databases">
        <title>The Genome Sequence of Cryptococcus heveanensis BCC8398.</title>
        <authorList>
            <consortium name="The Broad Institute Genome Sequencing Platform"/>
            <person name="Cuomo C."/>
            <person name="Litvintseva A."/>
            <person name="Chen Y."/>
            <person name="Heitman J."/>
            <person name="Sun S."/>
            <person name="Springer D."/>
            <person name="Dromer F."/>
            <person name="Young S.K."/>
            <person name="Zeng Q."/>
            <person name="Gargeya S."/>
            <person name="Fitzgerald M."/>
            <person name="Abouelleil A."/>
            <person name="Alvarado L."/>
            <person name="Berlin A.M."/>
            <person name="Chapman S.B."/>
            <person name="Dewar J."/>
            <person name="Goldberg J."/>
            <person name="Griggs A."/>
            <person name="Gujja S."/>
            <person name="Hansen M."/>
            <person name="Howarth C."/>
            <person name="Imamovic A."/>
            <person name="Larimer J."/>
            <person name="McCowan C."/>
            <person name="Murphy C."/>
            <person name="Pearson M."/>
            <person name="Priest M."/>
            <person name="Roberts A."/>
            <person name="Saif S."/>
            <person name="Shea T."/>
            <person name="Sykes S."/>
            <person name="Wortman J."/>
            <person name="Nusbaum C."/>
            <person name="Birren B."/>
        </authorList>
    </citation>
    <scope>NUCLEOTIDE SEQUENCE [LARGE SCALE GENOMIC DNA]</scope>
    <source>
        <strain evidence="3 4">BCC8398</strain>
    </source>
</reference>
<dbReference type="SMART" id="SM00913">
    <property type="entry name" value="IBN_N"/>
    <property type="match status" value="1"/>
</dbReference>
<sequence length="952" mass="103993">MSASTSNSAAPTPPPQDGATAGVLAALQTLYHDPDSAAKRRANEWLEEFQHSVEAWQTCHTLLTSPQAPLEGRLFSAQTLRAKILYDLSQLPRDQLPPLRDSLLSSLSPLCSPTAPAGSKAVLTQLSLALSDLALQMPEWENVIGGMIDRFGKDPGTVVVLLGFLKALPEEAGNPKIPLSNDEVRGMLTALVSGSAEQVLGVLAMYIHAAGVTTQIQISVFETLRSWLQAGEVMASQVASTPLFNAAFDALASDQLFDAAVDVLCDLIHETQEVEDNVQVVQEIVPRVIALRPQLEAHKEDPDRIRGYCRILCEAGECYKDLIVRHPQDLLPLVQSIAECAAYPDLDIVPITFFFWYTLAITLGRQPDSPEIQPLLDIYANLQAAIISHLHFPGDDEHQTAQERDEFRTFRHRMGDTLKDCCFVLGAPTCLRRSYDLIVTAMSKGTPSWQEIEAPLFSMRSMGAEVDPDDDEVMPHIMDMLPKLPDHPRIRYAAILVISRYTQWIDRHPENLAFQLHYVSAGFDMADDEVSAAAAQAMKFMCQDCNQHLVPFLPQLHSFVLSVGDKMDQADMVEVCEAIGYIISSMPAETAAQALQQFCEPLIQRIQAVATAEGEVSKPDLQKVADALEQIDSYLTVVRTLDPVPESCFATCSAVYGILDTLLSRYAKLYFISERVGSVLRRGLAFFPARALEPVVQPVLERMALCFEETGYASYLWITGKVASKFGDVAGGPGGEALGALLLRSFESVTTAMVKLLQTKVAVEIPDVMDDYVHLFIAYLTSIPSLTLTSPLLHLAVSHVLSALTCPAPETILISLDTLVVLSKSALDARYHAALQPIFGQYGKVLLGLVIGGVVQGYPEDGLDQVQIVVGALAELVPPETAEGWFVQAVQGLPGHVVPGGEKQAFLRDVHDHLVDRSADKLKNALNNLVRAARRARERGRQARKSLGAGGN</sequence>